<dbReference type="GO" id="GO:0030288">
    <property type="term" value="C:outer membrane-bounded periplasmic space"/>
    <property type="evidence" value="ECO:0007669"/>
    <property type="project" value="TreeGrafter"/>
</dbReference>
<dbReference type="Gene3D" id="1.10.3810.10">
    <property type="entry name" value="Biosynthetic peptidoglycan transglycosylase-like"/>
    <property type="match status" value="1"/>
</dbReference>
<proteinExistence type="inferred from homology"/>
<feature type="region of interest" description="Disordered" evidence="15">
    <location>
        <begin position="626"/>
        <end position="693"/>
    </location>
</feature>
<comment type="catalytic activity">
    <reaction evidence="14">
        <text>[GlcNAc-(1-&gt;4)-Mur2Ac(oyl-L-Ala-gamma-D-Glu-L-Lys-D-Ala-D-Ala)](n)-di-trans,octa-cis-undecaprenyl diphosphate + beta-D-GlcNAc-(1-&gt;4)-Mur2Ac(oyl-L-Ala-gamma-D-Glu-L-Lys-D-Ala-D-Ala)-di-trans,octa-cis-undecaprenyl diphosphate = [GlcNAc-(1-&gt;4)-Mur2Ac(oyl-L-Ala-gamma-D-Glu-L-Lys-D-Ala-D-Ala)](n+1)-di-trans,octa-cis-undecaprenyl diphosphate + di-trans,octa-cis-undecaprenyl diphosphate + H(+)</text>
        <dbReference type="Rhea" id="RHEA:23708"/>
        <dbReference type="Rhea" id="RHEA-COMP:9602"/>
        <dbReference type="Rhea" id="RHEA-COMP:9603"/>
        <dbReference type="ChEBI" id="CHEBI:15378"/>
        <dbReference type="ChEBI" id="CHEBI:58405"/>
        <dbReference type="ChEBI" id="CHEBI:60033"/>
        <dbReference type="ChEBI" id="CHEBI:78435"/>
        <dbReference type="EC" id="2.4.99.28"/>
    </reaction>
</comment>
<evidence type="ECO:0000259" key="17">
    <source>
        <dbReference type="Pfam" id="PF00905"/>
    </source>
</evidence>
<evidence type="ECO:0000256" key="1">
    <source>
        <dbReference type="ARBA" id="ARBA00004752"/>
    </source>
</evidence>
<comment type="caution">
    <text evidence="19">The sequence shown here is derived from an EMBL/GenBank/DDBJ whole genome shotgun (WGS) entry which is preliminary data.</text>
</comment>
<reference evidence="20" key="1">
    <citation type="submission" date="2018-08" db="EMBL/GenBank/DDBJ databases">
        <authorList>
            <person name="Kim S.-J."/>
            <person name="Jung G.-Y."/>
        </authorList>
    </citation>
    <scope>NUCLEOTIDE SEQUENCE [LARGE SCALE GENOMIC DNA]</scope>
    <source>
        <strain evidence="20">GY_G</strain>
    </source>
</reference>
<dbReference type="GO" id="GO:0008955">
    <property type="term" value="F:peptidoglycan glycosyltransferase activity"/>
    <property type="evidence" value="ECO:0007669"/>
    <property type="project" value="UniProtKB-EC"/>
</dbReference>
<dbReference type="InterPro" id="IPR001264">
    <property type="entry name" value="Glyco_trans_51"/>
</dbReference>
<keyword evidence="6" id="KW-0328">Glycosyltransferase</keyword>
<dbReference type="PANTHER" id="PTHR32282:SF33">
    <property type="entry name" value="PEPTIDOGLYCAN GLYCOSYLTRANSFERASE"/>
    <property type="match status" value="1"/>
</dbReference>
<dbReference type="EMBL" id="QRGP01000001">
    <property type="protein sequence ID" value="RDV05980.1"/>
    <property type="molecule type" value="Genomic_DNA"/>
</dbReference>
<evidence type="ECO:0000256" key="7">
    <source>
        <dbReference type="ARBA" id="ARBA00022679"/>
    </source>
</evidence>
<evidence type="ECO:0000313" key="19">
    <source>
        <dbReference type="EMBL" id="RDV05980.1"/>
    </source>
</evidence>
<dbReference type="InterPro" id="IPR036950">
    <property type="entry name" value="PBP_transglycosylase"/>
</dbReference>
<dbReference type="SUPFAM" id="SSF56601">
    <property type="entry name" value="beta-lactamase/transpeptidase-like"/>
    <property type="match status" value="1"/>
</dbReference>
<keyword evidence="5" id="KW-0645">Protease</keyword>
<feature type="domain" description="Glycosyl transferase family 51" evidence="18">
    <location>
        <begin position="69"/>
        <end position="244"/>
    </location>
</feature>
<evidence type="ECO:0000256" key="4">
    <source>
        <dbReference type="ARBA" id="ARBA00022645"/>
    </source>
</evidence>
<keyword evidence="8" id="KW-0378">Hydrolase</keyword>
<dbReference type="InterPro" id="IPR023346">
    <property type="entry name" value="Lysozyme-like_dom_sf"/>
</dbReference>
<dbReference type="OrthoDB" id="9766909at2"/>
<evidence type="ECO:0000256" key="11">
    <source>
        <dbReference type="ARBA" id="ARBA00023268"/>
    </source>
</evidence>
<keyword evidence="11" id="KW-0511">Multifunctional enzyme</keyword>
<keyword evidence="12" id="KW-0961">Cell wall biogenesis/degradation</keyword>
<keyword evidence="20" id="KW-1185">Reference proteome</keyword>
<dbReference type="FunFam" id="1.10.3810.10:FF:000001">
    <property type="entry name" value="Penicillin-binding protein 1A"/>
    <property type="match status" value="1"/>
</dbReference>
<dbReference type="UniPathway" id="UPA00219"/>
<comment type="catalytic activity">
    <reaction evidence="13">
        <text>Preferential cleavage: (Ac)2-L-Lys-D-Ala-|-D-Ala. Also transpeptidation of peptidyl-alanyl moieties that are N-acyl substituents of D-alanine.</text>
        <dbReference type="EC" id="3.4.16.4"/>
    </reaction>
</comment>
<dbReference type="Pfam" id="PF00912">
    <property type="entry name" value="Transgly"/>
    <property type="match status" value="1"/>
</dbReference>
<dbReference type="InterPro" id="IPR050396">
    <property type="entry name" value="Glycosyltr_51/Transpeptidase"/>
</dbReference>
<protein>
    <submittedName>
        <fullName evidence="19">PBP1A family penicillin-binding protein</fullName>
    </submittedName>
</protein>
<sequence length="693" mass="74116">MAKAGHSAAEGSRFKRWTVNTLKIVTVAALLGLMVVGIFVAIARGEIDSFEDLKSSPNGQMIRVRAADGTVIQSLGPSFGRWIPFDELPREMKDAMIAVEDRRFYAHPGVDPIGITRSFWVRAQRGYWAQGGSTITQQLARNVYLNNNRDFGRKLREIILAMAIETKFSKEQILELYLNKVYFGGGAYGVDAASRKFFDHGAEDISLAEATIIAGLVKAPSRYSPTADAKAAIGRAGVVLEVMQDAGMITAEQAAAVKPAKVQLAPEPKQDSVRYFTDWALPQLDNLIDETEKPIDVWTTLDLGMQRTATNAIRAGVPRGAQGALVSIDRDGAVRAMVGGTDYATSNYNRAVTAVRQPGSSWKLFVYLAVLEAGFRPEDKVVDEPVTIAGWTPKNSGGTFAGEITLRTAFAYSKNTVAAKLGEEVGTSSIANMARRFGITTPISTTPAMVLGSSETRVIDMTRAFASVAARGKSVTPYAISKVTTIDGNVIYKHKPARQVQLVEDYVAGAMTDLMQSAVATGTGRAASIGRPAAGKTGTTSSNKDGWFLGFSSGLTTGVWMGRDDARPVGNLQGGTAPAQAWAAYMRSAVAGRPVENFDTEVTFPERLEDEEALLGEEGEEVLVDENGMPIEGDQPGDAGGIPQEMTEPEPLDEAWIDKAMGRSGEQGGQPDDGAPPSRASGPKTVTAPPPRP</sequence>
<gene>
    <name evidence="19" type="ORF">DXH95_00545</name>
</gene>
<dbReference type="SUPFAM" id="SSF53955">
    <property type="entry name" value="Lysozyme-like"/>
    <property type="match status" value="1"/>
</dbReference>
<dbReference type="GO" id="GO:0008360">
    <property type="term" value="P:regulation of cell shape"/>
    <property type="evidence" value="ECO:0007669"/>
    <property type="project" value="UniProtKB-KW"/>
</dbReference>
<keyword evidence="16" id="KW-1133">Transmembrane helix</keyword>
<dbReference type="NCBIfam" id="TIGR02074">
    <property type="entry name" value="PBP_1a_fam"/>
    <property type="match status" value="1"/>
</dbReference>
<name>A0A371BEI5_9SPHN</name>
<comment type="similarity">
    <text evidence="3">In the N-terminal section; belongs to the glycosyltransferase 51 family.</text>
</comment>
<evidence type="ECO:0000256" key="8">
    <source>
        <dbReference type="ARBA" id="ARBA00022801"/>
    </source>
</evidence>
<keyword evidence="9" id="KW-0133">Cell shape</keyword>
<evidence type="ECO:0000259" key="18">
    <source>
        <dbReference type="Pfam" id="PF00912"/>
    </source>
</evidence>
<dbReference type="GO" id="GO:0008658">
    <property type="term" value="F:penicillin binding"/>
    <property type="evidence" value="ECO:0007669"/>
    <property type="project" value="InterPro"/>
</dbReference>
<dbReference type="GO" id="GO:0009002">
    <property type="term" value="F:serine-type D-Ala-D-Ala carboxypeptidase activity"/>
    <property type="evidence" value="ECO:0007669"/>
    <property type="project" value="UniProtKB-EC"/>
</dbReference>
<keyword evidence="7" id="KW-0808">Transferase</keyword>
<evidence type="ECO:0000256" key="2">
    <source>
        <dbReference type="ARBA" id="ARBA00007090"/>
    </source>
</evidence>
<dbReference type="GO" id="GO:0071555">
    <property type="term" value="P:cell wall organization"/>
    <property type="evidence" value="ECO:0007669"/>
    <property type="project" value="UniProtKB-KW"/>
</dbReference>
<evidence type="ECO:0000256" key="5">
    <source>
        <dbReference type="ARBA" id="ARBA00022670"/>
    </source>
</evidence>
<comment type="similarity">
    <text evidence="2">In the C-terminal section; belongs to the transpeptidase family.</text>
</comment>
<evidence type="ECO:0000256" key="12">
    <source>
        <dbReference type="ARBA" id="ARBA00023316"/>
    </source>
</evidence>
<evidence type="ECO:0000256" key="10">
    <source>
        <dbReference type="ARBA" id="ARBA00022984"/>
    </source>
</evidence>
<feature type="domain" description="Penicillin-binding protein transpeptidase" evidence="17">
    <location>
        <begin position="329"/>
        <end position="551"/>
    </location>
</feature>
<organism evidence="19 20">
    <name type="scientific">Sphingorhabdus pulchriflava</name>
    <dbReference type="NCBI Taxonomy" id="2292257"/>
    <lineage>
        <taxon>Bacteria</taxon>
        <taxon>Pseudomonadati</taxon>
        <taxon>Pseudomonadota</taxon>
        <taxon>Alphaproteobacteria</taxon>
        <taxon>Sphingomonadales</taxon>
        <taxon>Sphingomonadaceae</taxon>
        <taxon>Sphingorhabdus</taxon>
    </lineage>
</organism>
<dbReference type="Proteomes" id="UP000263833">
    <property type="component" value="Unassembled WGS sequence"/>
</dbReference>
<dbReference type="InterPro" id="IPR012338">
    <property type="entry name" value="Beta-lactam/transpept-like"/>
</dbReference>
<dbReference type="RefSeq" id="WP_115547541.1">
    <property type="nucleotide sequence ID" value="NZ_QRGP01000001.1"/>
</dbReference>
<dbReference type="Pfam" id="PF00905">
    <property type="entry name" value="Transpeptidase"/>
    <property type="match status" value="1"/>
</dbReference>
<evidence type="ECO:0000256" key="15">
    <source>
        <dbReference type="SAM" id="MobiDB-lite"/>
    </source>
</evidence>
<evidence type="ECO:0000256" key="14">
    <source>
        <dbReference type="ARBA" id="ARBA00049902"/>
    </source>
</evidence>
<dbReference type="InterPro" id="IPR001460">
    <property type="entry name" value="PCN-bd_Tpept"/>
</dbReference>
<dbReference type="Gene3D" id="3.40.710.10">
    <property type="entry name" value="DD-peptidase/beta-lactamase superfamily"/>
    <property type="match status" value="1"/>
</dbReference>
<keyword evidence="4" id="KW-0121">Carboxypeptidase</keyword>
<keyword evidence="10" id="KW-0573">Peptidoglycan synthesis</keyword>
<evidence type="ECO:0000256" key="16">
    <source>
        <dbReference type="SAM" id="Phobius"/>
    </source>
</evidence>
<accession>A0A371BEI5</accession>
<keyword evidence="16" id="KW-0812">Transmembrane</keyword>
<dbReference type="PANTHER" id="PTHR32282">
    <property type="entry name" value="BINDING PROTEIN TRANSPEPTIDASE, PUTATIVE-RELATED"/>
    <property type="match status" value="1"/>
</dbReference>
<evidence type="ECO:0000256" key="13">
    <source>
        <dbReference type="ARBA" id="ARBA00034000"/>
    </source>
</evidence>
<dbReference type="GO" id="GO:0009252">
    <property type="term" value="P:peptidoglycan biosynthetic process"/>
    <property type="evidence" value="ECO:0007669"/>
    <property type="project" value="UniProtKB-UniPathway"/>
</dbReference>
<evidence type="ECO:0000256" key="6">
    <source>
        <dbReference type="ARBA" id="ARBA00022676"/>
    </source>
</evidence>
<feature type="transmembrane region" description="Helical" evidence="16">
    <location>
        <begin position="21"/>
        <end position="43"/>
    </location>
</feature>
<evidence type="ECO:0000313" key="20">
    <source>
        <dbReference type="Proteomes" id="UP000263833"/>
    </source>
</evidence>
<dbReference type="GO" id="GO:0006508">
    <property type="term" value="P:proteolysis"/>
    <property type="evidence" value="ECO:0007669"/>
    <property type="project" value="UniProtKB-KW"/>
</dbReference>
<comment type="pathway">
    <text evidence="1">Cell wall biogenesis; peptidoglycan biosynthesis.</text>
</comment>
<evidence type="ECO:0000256" key="9">
    <source>
        <dbReference type="ARBA" id="ARBA00022960"/>
    </source>
</evidence>
<keyword evidence="16" id="KW-0472">Membrane</keyword>
<evidence type="ECO:0000256" key="3">
    <source>
        <dbReference type="ARBA" id="ARBA00007739"/>
    </source>
</evidence>
<dbReference type="AlphaFoldDB" id="A0A371BEI5"/>